<dbReference type="InterPro" id="IPR031325">
    <property type="entry name" value="RHS_repeat"/>
</dbReference>
<dbReference type="PANTHER" id="PTHR32305">
    <property type="match status" value="1"/>
</dbReference>
<protein>
    <submittedName>
        <fullName evidence="1">RHS Repeat protein</fullName>
    </submittedName>
</protein>
<sequence length="1544" mass="170956">MAPSKDIPENGQYKGSQAFAHILPLEKESINPNTGSLNYSQTLVKLRGIQKSVDLTLSINYSDDLLGTFGFPANWGLDLPYVLPGRSVTFQQRTYAIDEEWSDTVGYKSGLRYLNDHGTKFEEISPTKHLPSQKPGMYSYFLQCTDGAAFYFDSFGKLLEQEDTFGNRICYKYVAGEDGTVLTKALASIEDSWQQSIIFKYASGSPGMPYGGVTIVLPNESSTTVRFDQGGVRSIVDPADQKTTFTYQASRPIISEIAYPTGLQSLFEYTDIEFRDFNGNPGYKAAVVNNIKRDKADGTTHERTQYGYGMMSGGHTYTGLQIGCKMGGLQDSLMDGNAGSANFLYDIYRISLDKDKAQMSKSICWFNSLHLLVREEKYAQDSAGVLVPVYRTVFTYPSQAGLARQTNYARVKTVECFHNTSGSKSAVYEPMSKGSTSYNEFGNITTLHEELYVADSQSSPAAWIAQKSTTMTWYTVDSPSGGKIQLLQSDTIEDKVSKSIRQTENTLTANNLSIGLSKINFSPNLDCQQPQPWKEQSFTYDTNGRVTSQSNAWSSGTIIPIDSVSSVTGTTDYEFKRGLLQETRIDASGHKDLVVYDVRINSGPVIMKTLPLGQYETFEYDKIGRPVCHTDALKQKTTMLYSVGPKSNSETTTTALGYQTIKKMDCLGREVQMLDNGDPTQFPPQTTRCLSHTAYDYLSRGTEKIDRLGLVTTTTYDALNRPLSVKDPLGNVISYSYNDATLTITEKLNGELRTITALNGIGQIVSKTQYADSDDKSIIYSLVTRIEYDGRGRKIKQSNYETSAQDHTAIQMLQTEMVQYDADGAIALRSSSATGEGGAVRSNRRFVLDLFGNTHSYSKETTYPDGRAYMNNGPIKLYNKSNRLSTLRNQVGQEEYSAYNENNWLIRCTRFDGKTIDYSHDAKGQVVKQSSGCSIKEIKYACFGRISEIVENAQAIKYTHTLDGSLTSITHPDGKTQSYRLDRYSRTEQETDVFGTDRLIKFDAFGRVATRSCLGDQVSYDYGKINHQEGKLLGTRITGDRFLLRSYSYDGFGDVSLEKVEDDSSVALETAYSRNARRQITSVQSRSLLSPDLNETRSFRYDGLAQLVEESTTEANASTTTYVYDGNFNIVSLNHDGAFTNMTYNLIDQRTDAGIKYDTNGRMVLDDQNHSYLYDEYDRLLSSSFNGSESSTLRYYADNFLAQHNSDSRSANMYHSSGIINAMSVTGTEEKHRKTSVLSDGNHPIASYAESEKPNYFIDQNGSTALLLQHDKHQAFKYDAYGVNKTPSVPPVDSSFGYNGEFTDLSTGLIYLRSRFYNPKLKSFLSMDTLHVENRYAYCRGDPINLIDPSGHNDQPRAGPLSTLLTASLIGMGAAMFFSAVVFPPMIGTLGLSATTTRILIAALGGATGNIATGGMTAYMQRQPYTFQNAFWDGMTGAFSGGAGIWAREMTPRGLSPLMGGLFVTTMTTFLEARMGAATDNPMSESQYLWSIVNGGFVGAAAAYYAPLARVYNNSLKGKHDFSGLHTACNSLFNSYRRGGGSVP</sequence>
<dbReference type="InterPro" id="IPR006530">
    <property type="entry name" value="YD"/>
</dbReference>
<proteinExistence type="predicted"/>
<dbReference type="EMBL" id="HG992983">
    <property type="protein sequence ID" value="CAE7195977.1"/>
    <property type="molecule type" value="Genomic_DNA"/>
</dbReference>
<dbReference type="NCBIfam" id="TIGR01643">
    <property type="entry name" value="YD_repeat_2x"/>
    <property type="match status" value="1"/>
</dbReference>
<dbReference type="InterPro" id="IPR050708">
    <property type="entry name" value="T6SS_VgrG/RHS"/>
</dbReference>
<gene>
    <name evidence="1" type="ORF">PTTW11_08250</name>
</gene>
<reference evidence="1" key="1">
    <citation type="submission" date="2021-02" db="EMBL/GenBank/DDBJ databases">
        <authorList>
            <person name="Syme A R."/>
            <person name="Syme A R."/>
            <person name="Moolhuijzen P."/>
        </authorList>
    </citation>
    <scope>NUCLEOTIDE SEQUENCE</scope>
    <source>
        <strain evidence="1">W1-1</strain>
    </source>
</reference>
<accession>A0A6S6W9U6</accession>
<dbReference type="Proteomes" id="UP000472372">
    <property type="component" value="Chromosome 7"/>
</dbReference>
<evidence type="ECO:0000313" key="2">
    <source>
        <dbReference type="Proteomes" id="UP000472372"/>
    </source>
</evidence>
<name>A0A6S6W9U6_9PLEO</name>
<dbReference type="Gene3D" id="2.180.10.10">
    <property type="entry name" value="RHS repeat-associated core"/>
    <property type="match status" value="1"/>
</dbReference>
<dbReference type="NCBIfam" id="TIGR03696">
    <property type="entry name" value="Rhs_assc_core"/>
    <property type="match status" value="1"/>
</dbReference>
<dbReference type="Pfam" id="PF05593">
    <property type="entry name" value="RHS_repeat"/>
    <property type="match status" value="1"/>
</dbReference>
<dbReference type="InterPro" id="IPR022385">
    <property type="entry name" value="Rhs_assc_core"/>
</dbReference>
<dbReference type="PANTHER" id="PTHR32305:SF15">
    <property type="entry name" value="PROTEIN RHSA-RELATED"/>
    <property type="match status" value="1"/>
</dbReference>
<evidence type="ECO:0000313" key="1">
    <source>
        <dbReference type="EMBL" id="CAE7195977.1"/>
    </source>
</evidence>
<organism evidence="1 2">
    <name type="scientific">Pyrenophora teres f. teres</name>
    <dbReference type="NCBI Taxonomy" id="97479"/>
    <lineage>
        <taxon>Eukaryota</taxon>
        <taxon>Fungi</taxon>
        <taxon>Dikarya</taxon>
        <taxon>Ascomycota</taxon>
        <taxon>Pezizomycotina</taxon>
        <taxon>Dothideomycetes</taxon>
        <taxon>Pleosporomycetidae</taxon>
        <taxon>Pleosporales</taxon>
        <taxon>Pleosporineae</taxon>
        <taxon>Pleosporaceae</taxon>
        <taxon>Pyrenophora</taxon>
    </lineage>
</organism>